<dbReference type="Proteomes" id="UP000050164">
    <property type="component" value="Unassembled WGS sequence"/>
</dbReference>
<organism evidence="6 7">
    <name type="scientific">Mycobacterium tuberculosis</name>
    <dbReference type="NCBI Taxonomy" id="1773"/>
    <lineage>
        <taxon>Bacteria</taxon>
        <taxon>Bacillati</taxon>
        <taxon>Actinomycetota</taxon>
        <taxon>Actinomycetes</taxon>
        <taxon>Mycobacteriales</taxon>
        <taxon>Mycobacteriaceae</taxon>
        <taxon>Mycobacterium</taxon>
        <taxon>Mycobacterium tuberculosis complex</taxon>
    </lineage>
</organism>
<reference evidence="6" key="1">
    <citation type="submission" date="2015-03" db="EMBL/GenBank/DDBJ databases">
        <authorList>
            <consortium name="Pathogen Informatics"/>
            <person name="Murphy D."/>
        </authorList>
    </citation>
    <scope>NUCLEOTIDE SEQUENCE</scope>
    <source>
        <strain evidence="6">N09902308</strain>
    </source>
</reference>
<evidence type="ECO:0000256" key="1">
    <source>
        <dbReference type="SAM" id="MobiDB-lite"/>
    </source>
</evidence>
<dbReference type="Proteomes" id="UP000044938">
    <property type="component" value="Unassembled WGS sequence"/>
</dbReference>
<evidence type="ECO:0000313" key="5">
    <source>
        <dbReference type="EMBL" id="COW03351.1"/>
    </source>
</evidence>
<protein>
    <submittedName>
        <fullName evidence="6">Uncharacterized protein</fullName>
    </submittedName>
</protein>
<sequence length="55" mass="5638">MFDFLDEQLGARLGLAGLFNQGGNASDDGIPREPVDPDPQGAGAVDSAGEHLIAD</sequence>
<reference evidence="7 8" key="2">
    <citation type="submission" date="2015-03" db="EMBL/GenBank/DDBJ databases">
        <authorList>
            <consortium name="Pathogen Informatics"/>
        </authorList>
    </citation>
    <scope>NUCLEOTIDE SEQUENCE [LARGE SCALE GENOMIC DNA]</scope>
    <source>
        <strain evidence="2 10">Bir 172</strain>
        <strain evidence="3 11">Bir 185</strain>
        <strain evidence="4 8">D00501624</strain>
        <strain evidence="5 9">M09401471</strain>
        <strain evidence="7">N09902308</strain>
    </source>
</reference>
<dbReference type="AlphaFoldDB" id="A0A655J8M5"/>
<evidence type="ECO:0000313" key="8">
    <source>
        <dbReference type="Proteomes" id="UP000039217"/>
    </source>
</evidence>
<dbReference type="Proteomes" id="UP000039021">
    <property type="component" value="Unassembled WGS sequence"/>
</dbReference>
<evidence type="ECO:0000313" key="4">
    <source>
        <dbReference type="EMBL" id="CNU41168.1"/>
    </source>
</evidence>
<name>A0A655J8M5_MYCTX</name>
<dbReference type="EMBL" id="CSBK01000353">
    <property type="protein sequence ID" value="COX29799.1"/>
    <property type="molecule type" value="Genomic_DNA"/>
</dbReference>
<proteinExistence type="predicted"/>
<dbReference type="EMBL" id="CSAJ01000149">
    <property type="protein sequence ID" value="COW03351.1"/>
    <property type="molecule type" value="Genomic_DNA"/>
</dbReference>
<dbReference type="EMBL" id="CNFT01001211">
    <property type="protein sequence ID" value="CKT01290.1"/>
    <property type="molecule type" value="Genomic_DNA"/>
</dbReference>
<evidence type="ECO:0000313" key="3">
    <source>
        <dbReference type="EMBL" id="CKT01290.1"/>
    </source>
</evidence>
<gene>
    <name evidence="4" type="ORF">ERS007661_00626</name>
    <name evidence="5" type="ORF">ERS007720_01486</name>
    <name evidence="6" type="ORF">ERS007739_01031</name>
    <name evidence="2" type="ORF">ERS027646_02548</name>
    <name evidence="3" type="ORF">ERS027659_03852</name>
</gene>
<dbReference type="EMBL" id="CQQC01000133">
    <property type="protein sequence ID" value="CNU41168.1"/>
    <property type="molecule type" value="Genomic_DNA"/>
</dbReference>
<dbReference type="Proteomes" id="UP000048948">
    <property type="component" value="Unassembled WGS sequence"/>
</dbReference>
<dbReference type="Proteomes" id="UP000039217">
    <property type="component" value="Unassembled WGS sequence"/>
</dbReference>
<dbReference type="EMBL" id="CNGE01000481">
    <property type="protein sequence ID" value="CKS83998.1"/>
    <property type="molecule type" value="Genomic_DNA"/>
</dbReference>
<evidence type="ECO:0000313" key="11">
    <source>
        <dbReference type="Proteomes" id="UP000050164"/>
    </source>
</evidence>
<evidence type="ECO:0000313" key="6">
    <source>
        <dbReference type="EMBL" id="COX29799.1"/>
    </source>
</evidence>
<accession>A0A655J8M5</accession>
<evidence type="ECO:0000313" key="2">
    <source>
        <dbReference type="EMBL" id="CKS83998.1"/>
    </source>
</evidence>
<evidence type="ECO:0000313" key="9">
    <source>
        <dbReference type="Proteomes" id="UP000044938"/>
    </source>
</evidence>
<evidence type="ECO:0000313" key="10">
    <source>
        <dbReference type="Proteomes" id="UP000048948"/>
    </source>
</evidence>
<feature type="region of interest" description="Disordered" evidence="1">
    <location>
        <begin position="20"/>
        <end position="55"/>
    </location>
</feature>
<evidence type="ECO:0000313" key="7">
    <source>
        <dbReference type="Proteomes" id="UP000039021"/>
    </source>
</evidence>